<dbReference type="EMBL" id="JACAZI010000020">
    <property type="protein sequence ID" value="KAF7339168.1"/>
    <property type="molecule type" value="Genomic_DNA"/>
</dbReference>
<dbReference type="Proteomes" id="UP000620124">
    <property type="component" value="Unassembled WGS sequence"/>
</dbReference>
<dbReference type="AlphaFoldDB" id="A0A8H6XD67"/>
<comment type="caution">
    <text evidence="3">The sequence shown here is derived from an EMBL/GenBank/DDBJ whole genome shotgun (WGS) entry which is preliminary data.</text>
</comment>
<keyword evidence="2" id="KW-0472">Membrane</keyword>
<keyword evidence="2" id="KW-0812">Transmembrane</keyword>
<accession>A0A8H6XD67</accession>
<reference evidence="3" key="1">
    <citation type="submission" date="2020-05" db="EMBL/GenBank/DDBJ databases">
        <title>Mycena genomes resolve the evolution of fungal bioluminescence.</title>
        <authorList>
            <person name="Tsai I.J."/>
        </authorList>
    </citation>
    <scope>NUCLEOTIDE SEQUENCE</scope>
    <source>
        <strain evidence="3">CCC161011</strain>
    </source>
</reference>
<protein>
    <submittedName>
        <fullName evidence="3">Uncharacterized protein</fullName>
    </submittedName>
</protein>
<dbReference type="OrthoDB" id="3054613at2759"/>
<gene>
    <name evidence="3" type="ORF">MVEN_01994000</name>
</gene>
<name>A0A8H6XD67_9AGAR</name>
<feature type="transmembrane region" description="Helical" evidence="2">
    <location>
        <begin position="84"/>
        <end position="112"/>
    </location>
</feature>
<feature type="transmembrane region" description="Helical" evidence="2">
    <location>
        <begin position="293"/>
        <end position="313"/>
    </location>
</feature>
<feature type="region of interest" description="Disordered" evidence="1">
    <location>
        <begin position="1"/>
        <end position="81"/>
    </location>
</feature>
<feature type="transmembrane region" description="Helical" evidence="2">
    <location>
        <begin position="223"/>
        <end position="242"/>
    </location>
</feature>
<evidence type="ECO:0000256" key="2">
    <source>
        <dbReference type="SAM" id="Phobius"/>
    </source>
</evidence>
<keyword evidence="2" id="KW-1133">Transmembrane helix</keyword>
<evidence type="ECO:0000313" key="3">
    <source>
        <dbReference type="EMBL" id="KAF7339168.1"/>
    </source>
</evidence>
<proteinExistence type="predicted"/>
<evidence type="ECO:0000313" key="4">
    <source>
        <dbReference type="Proteomes" id="UP000620124"/>
    </source>
</evidence>
<feature type="transmembrane region" description="Helical" evidence="2">
    <location>
        <begin position="149"/>
        <end position="171"/>
    </location>
</feature>
<evidence type="ECO:0000256" key="1">
    <source>
        <dbReference type="SAM" id="MobiDB-lite"/>
    </source>
</evidence>
<sequence>MSLLDSTPATYPVSLPPPRPSSSSSSPSGTATPWTYVEPASQTPRTDVKDLPLPPPVLQPLRKHETTGKAPPPRRRREPPPQGLGWLVVIPGMIVALLSVGLATTLFLYLAIRRDGDAPSFVHGFYVDEMTNAGSPLLGLLASTVITNIVWLLGCPILISMAAYCVAGSWLSYQQHPRSQRPNLLTPLQYGLLFKLFSAPGPGSAYQVGSYIANRRSRVGTPAFFTTAFLLVSGVLGISYLISVADIWLHAVSAVVIMNPPSPAPSTHDFNDSPGPMPPPPLRLCGHYPLAPALIYLTLLYIYALLSIALTLWTATTWPSPPAPTAIRLAHLHLTDALAPIAARLSARRAAHPALGRLGPGLFVEDVNTARVEVGVWARDGERRRWGDTTGDRVFGVYKKVVAYKGEIY</sequence>
<organism evidence="3 4">
    <name type="scientific">Mycena venus</name>
    <dbReference type="NCBI Taxonomy" id="2733690"/>
    <lineage>
        <taxon>Eukaryota</taxon>
        <taxon>Fungi</taxon>
        <taxon>Dikarya</taxon>
        <taxon>Basidiomycota</taxon>
        <taxon>Agaricomycotina</taxon>
        <taxon>Agaricomycetes</taxon>
        <taxon>Agaricomycetidae</taxon>
        <taxon>Agaricales</taxon>
        <taxon>Marasmiineae</taxon>
        <taxon>Mycenaceae</taxon>
        <taxon>Mycena</taxon>
    </lineage>
</organism>
<keyword evidence="4" id="KW-1185">Reference proteome</keyword>